<keyword evidence="4 8" id="KW-0732">Signal</keyword>
<dbReference type="InterPro" id="IPR001087">
    <property type="entry name" value="GDSL"/>
</dbReference>
<dbReference type="GO" id="GO:0016042">
    <property type="term" value="P:lipid catabolic process"/>
    <property type="evidence" value="ECO:0007669"/>
    <property type="project" value="UniProtKB-KW"/>
</dbReference>
<keyword evidence="6" id="KW-0442">Lipid degradation</keyword>
<dbReference type="InterPro" id="IPR051238">
    <property type="entry name" value="GDSL_esterase/lipase"/>
</dbReference>
<dbReference type="EMBL" id="JAMSHJ010000001">
    <property type="protein sequence ID" value="KAI5447607.1"/>
    <property type="molecule type" value="Genomic_DNA"/>
</dbReference>
<keyword evidence="5" id="KW-0378">Hydrolase</keyword>
<name>A0A9D5BPK5_PEA</name>
<keyword evidence="7" id="KW-0443">Lipid metabolism</keyword>
<reference evidence="9 10" key="1">
    <citation type="journal article" date="2022" name="Nat. Genet.">
        <title>Improved pea reference genome and pan-genome highlight genomic features and evolutionary characteristics.</title>
        <authorList>
            <person name="Yang T."/>
            <person name="Liu R."/>
            <person name="Luo Y."/>
            <person name="Hu S."/>
            <person name="Wang D."/>
            <person name="Wang C."/>
            <person name="Pandey M.K."/>
            <person name="Ge S."/>
            <person name="Xu Q."/>
            <person name="Li N."/>
            <person name="Li G."/>
            <person name="Huang Y."/>
            <person name="Saxena R.K."/>
            <person name="Ji Y."/>
            <person name="Li M."/>
            <person name="Yan X."/>
            <person name="He Y."/>
            <person name="Liu Y."/>
            <person name="Wang X."/>
            <person name="Xiang C."/>
            <person name="Varshney R.K."/>
            <person name="Ding H."/>
            <person name="Gao S."/>
            <person name="Zong X."/>
        </authorList>
    </citation>
    <scope>NUCLEOTIDE SEQUENCE [LARGE SCALE GENOMIC DNA]</scope>
    <source>
        <strain evidence="9 10">cv. Zhongwan 6</strain>
    </source>
</reference>
<evidence type="ECO:0000313" key="9">
    <source>
        <dbReference type="EMBL" id="KAI5447607.1"/>
    </source>
</evidence>
<keyword evidence="10" id="KW-1185">Reference proteome</keyword>
<comment type="subcellular location">
    <subcellularLocation>
        <location evidence="1">Secreted</location>
    </subcellularLocation>
</comment>
<dbReference type="AlphaFoldDB" id="A0A9D5BPK5"/>
<dbReference type="InterPro" id="IPR035669">
    <property type="entry name" value="SGNH_plant_lipase-like"/>
</dbReference>
<dbReference type="CDD" id="cd01837">
    <property type="entry name" value="SGNH_plant_lipase_like"/>
    <property type="match status" value="1"/>
</dbReference>
<dbReference type="GO" id="GO:0016788">
    <property type="term" value="F:hydrolase activity, acting on ester bonds"/>
    <property type="evidence" value="ECO:0007669"/>
    <property type="project" value="InterPro"/>
</dbReference>
<dbReference type="PANTHER" id="PTHR45650:SF75">
    <property type="entry name" value="GDSL-LIKE LIPASE_ACYLHYDROLASE"/>
    <property type="match status" value="1"/>
</dbReference>
<evidence type="ECO:0000256" key="8">
    <source>
        <dbReference type="SAM" id="SignalP"/>
    </source>
</evidence>
<feature type="signal peptide" evidence="8">
    <location>
        <begin position="1"/>
        <end position="28"/>
    </location>
</feature>
<dbReference type="GO" id="GO:0005576">
    <property type="term" value="C:extracellular region"/>
    <property type="evidence" value="ECO:0007669"/>
    <property type="project" value="UniProtKB-SubCell"/>
</dbReference>
<evidence type="ECO:0000256" key="1">
    <source>
        <dbReference type="ARBA" id="ARBA00004613"/>
    </source>
</evidence>
<dbReference type="Gene3D" id="3.40.50.1110">
    <property type="entry name" value="SGNH hydrolase"/>
    <property type="match status" value="1"/>
</dbReference>
<evidence type="ECO:0000256" key="3">
    <source>
        <dbReference type="ARBA" id="ARBA00022525"/>
    </source>
</evidence>
<dbReference type="OrthoDB" id="1683520at2759"/>
<dbReference type="PANTHER" id="PTHR45650">
    <property type="entry name" value="GDSL-LIKE LIPASE/ACYLHYDROLASE-RELATED"/>
    <property type="match status" value="1"/>
</dbReference>
<dbReference type="Proteomes" id="UP001058974">
    <property type="component" value="Chromosome 1"/>
</dbReference>
<keyword evidence="3" id="KW-0964">Secreted</keyword>
<dbReference type="Gramene" id="PSAT_LOCUS4213_t1">
    <property type="protein sequence ID" value="CAL5183675.1"/>
    <property type="gene ID" value="PSAT_LOCUS4213"/>
</dbReference>
<organism evidence="9 10">
    <name type="scientific">Pisum sativum</name>
    <name type="common">Garden pea</name>
    <name type="synonym">Lathyrus oleraceus</name>
    <dbReference type="NCBI Taxonomy" id="3888"/>
    <lineage>
        <taxon>Eukaryota</taxon>
        <taxon>Viridiplantae</taxon>
        <taxon>Streptophyta</taxon>
        <taxon>Embryophyta</taxon>
        <taxon>Tracheophyta</taxon>
        <taxon>Spermatophyta</taxon>
        <taxon>Magnoliopsida</taxon>
        <taxon>eudicotyledons</taxon>
        <taxon>Gunneridae</taxon>
        <taxon>Pentapetalae</taxon>
        <taxon>rosids</taxon>
        <taxon>fabids</taxon>
        <taxon>Fabales</taxon>
        <taxon>Fabaceae</taxon>
        <taxon>Papilionoideae</taxon>
        <taxon>50 kb inversion clade</taxon>
        <taxon>NPAAA clade</taxon>
        <taxon>Hologalegina</taxon>
        <taxon>IRL clade</taxon>
        <taxon>Fabeae</taxon>
        <taxon>Lathyrus</taxon>
    </lineage>
</organism>
<protein>
    <recommendedName>
        <fullName evidence="11">GDSL esterase/lipase</fullName>
    </recommendedName>
</protein>
<evidence type="ECO:0008006" key="11">
    <source>
        <dbReference type="Google" id="ProtNLM"/>
    </source>
</evidence>
<gene>
    <name evidence="9" type="ORF">KIW84_015171</name>
</gene>
<dbReference type="InterPro" id="IPR036514">
    <property type="entry name" value="SGNH_hydro_sf"/>
</dbReference>
<dbReference type="Gramene" id="Psat01G0517100-T1">
    <property type="protein sequence ID" value="KAI5447607.1"/>
    <property type="gene ID" value="KIW84_015171"/>
</dbReference>
<evidence type="ECO:0000256" key="2">
    <source>
        <dbReference type="ARBA" id="ARBA00008668"/>
    </source>
</evidence>
<evidence type="ECO:0000256" key="7">
    <source>
        <dbReference type="ARBA" id="ARBA00023098"/>
    </source>
</evidence>
<evidence type="ECO:0000256" key="6">
    <source>
        <dbReference type="ARBA" id="ARBA00022963"/>
    </source>
</evidence>
<evidence type="ECO:0000256" key="4">
    <source>
        <dbReference type="ARBA" id="ARBA00022729"/>
    </source>
</evidence>
<proteinExistence type="inferred from homology"/>
<dbReference type="Gramene" id="Psat1g192880.1">
    <property type="protein sequence ID" value="Psat1g192880.1.cds"/>
    <property type="gene ID" value="Psat1g192880"/>
</dbReference>
<accession>A0A9D5BPK5</accession>
<feature type="chain" id="PRO_5038362674" description="GDSL esterase/lipase" evidence="8">
    <location>
        <begin position="29"/>
        <end position="363"/>
    </location>
</feature>
<evidence type="ECO:0000256" key="5">
    <source>
        <dbReference type="ARBA" id="ARBA00022801"/>
    </source>
</evidence>
<comment type="caution">
    <text evidence="9">The sequence shown here is derived from an EMBL/GenBank/DDBJ whole genome shotgun (WGS) entry which is preliminary data.</text>
</comment>
<comment type="similarity">
    <text evidence="2">Belongs to the 'GDSL' lipolytic enzyme family.</text>
</comment>
<evidence type="ECO:0000313" key="10">
    <source>
        <dbReference type="Proteomes" id="UP001058974"/>
    </source>
</evidence>
<dbReference type="Pfam" id="PF00657">
    <property type="entry name" value="Lipase_GDSL"/>
    <property type="match status" value="1"/>
</dbReference>
<sequence>MACETEKWLIFHLFLLVASYMRRSCVHGESPQVPCVFIFSDSISDNGNNNNLVTQAKANYKPYGIDFPPTGQLGRFTNGLTTIDSITKLLGFEKFIPPNANTSGADILKGVNYASGSAGIRDESGIQLGERIPLRSQIENHKIIVSEIVNKLGSVSEANKYLNKCLYYMNIGSDDYINNYFMPEIYPTSRIYNPEQFAEVLINQYSLEILDLHNIGARKFILVGLGLLGCTPNAIAKSGNNGSCVESQNAAPFIFSQKLKSLVDKFNAELHDSKFIFVNFTAGPVQSTPAFTVINAPCCPTREDGMCVPDSVPCPNRDDYVFYDEFHPTEAFNNFSALASYDSSVSPDSTYPMDIKQLAQYSI</sequence>